<evidence type="ECO:0000256" key="1">
    <source>
        <dbReference type="ARBA" id="ARBA00004571"/>
    </source>
</evidence>
<feature type="domain" description="TonB-dependent receptor plug" evidence="9">
    <location>
        <begin position="179"/>
        <end position="301"/>
    </location>
</feature>
<dbReference type="NCBIfam" id="TIGR04057">
    <property type="entry name" value="SusC_RagA_signa"/>
    <property type="match status" value="1"/>
</dbReference>
<dbReference type="EMBL" id="CAJRAF010000002">
    <property type="protein sequence ID" value="CAG5000812.1"/>
    <property type="molecule type" value="Genomic_DNA"/>
</dbReference>
<evidence type="ECO:0000256" key="5">
    <source>
        <dbReference type="ARBA" id="ARBA00023136"/>
    </source>
</evidence>
<keyword evidence="2 7" id="KW-0813">Transport</keyword>
<dbReference type="SUPFAM" id="SSF56935">
    <property type="entry name" value="Porins"/>
    <property type="match status" value="1"/>
</dbReference>
<dbReference type="Pfam" id="PF07715">
    <property type="entry name" value="Plug"/>
    <property type="match status" value="1"/>
</dbReference>
<keyword evidence="3 7" id="KW-1134">Transmembrane beta strand</keyword>
<dbReference type="NCBIfam" id="TIGR04056">
    <property type="entry name" value="OMP_RagA_SusC"/>
    <property type="match status" value="1"/>
</dbReference>
<evidence type="ECO:0000256" key="8">
    <source>
        <dbReference type="SAM" id="Phobius"/>
    </source>
</evidence>
<dbReference type="InterPro" id="IPR037066">
    <property type="entry name" value="Plug_dom_sf"/>
</dbReference>
<evidence type="ECO:0000256" key="7">
    <source>
        <dbReference type="PROSITE-ProRule" id="PRU01360"/>
    </source>
</evidence>
<keyword evidence="8" id="KW-1133">Transmembrane helix</keyword>
<protein>
    <submittedName>
        <fullName evidence="10">TonB-dependent receptor SusC</fullName>
    </submittedName>
</protein>
<organism evidence="10 11">
    <name type="scientific">Dyadobacter helix</name>
    <dbReference type="NCBI Taxonomy" id="2822344"/>
    <lineage>
        <taxon>Bacteria</taxon>
        <taxon>Pseudomonadati</taxon>
        <taxon>Bacteroidota</taxon>
        <taxon>Cytophagia</taxon>
        <taxon>Cytophagales</taxon>
        <taxon>Spirosomataceae</taxon>
        <taxon>Dyadobacter</taxon>
    </lineage>
</organism>
<dbReference type="InterPro" id="IPR023997">
    <property type="entry name" value="TonB-dep_OMP_SusC/RagA_CS"/>
</dbReference>
<feature type="transmembrane region" description="Helical" evidence="8">
    <location>
        <begin position="34"/>
        <end position="51"/>
    </location>
</feature>
<dbReference type="Gene3D" id="2.40.170.20">
    <property type="entry name" value="TonB-dependent receptor, beta-barrel domain"/>
    <property type="match status" value="1"/>
</dbReference>
<dbReference type="InterPro" id="IPR008969">
    <property type="entry name" value="CarboxyPept-like_regulatory"/>
</dbReference>
<evidence type="ECO:0000259" key="9">
    <source>
        <dbReference type="Pfam" id="PF07715"/>
    </source>
</evidence>
<dbReference type="InterPro" id="IPR039426">
    <property type="entry name" value="TonB-dep_rcpt-like"/>
</dbReference>
<comment type="similarity">
    <text evidence="7">Belongs to the TonB-dependent receptor family.</text>
</comment>
<evidence type="ECO:0000313" key="10">
    <source>
        <dbReference type="EMBL" id="CAG5000812.1"/>
    </source>
</evidence>
<dbReference type="InterPro" id="IPR023996">
    <property type="entry name" value="TonB-dep_OMP_SusC/RagA"/>
</dbReference>
<evidence type="ECO:0000256" key="3">
    <source>
        <dbReference type="ARBA" id="ARBA00022452"/>
    </source>
</evidence>
<reference evidence="10" key="1">
    <citation type="submission" date="2021-04" db="EMBL/GenBank/DDBJ databases">
        <authorList>
            <person name="Rodrigo-Torres L."/>
            <person name="Arahal R. D."/>
            <person name="Lucena T."/>
        </authorList>
    </citation>
    <scope>NUCLEOTIDE SEQUENCE</scope>
    <source>
        <strain evidence="10">CECT 9275</strain>
    </source>
</reference>
<evidence type="ECO:0000256" key="4">
    <source>
        <dbReference type="ARBA" id="ARBA00022692"/>
    </source>
</evidence>
<gene>
    <name evidence="10" type="primary">susC_4</name>
    <name evidence="10" type="ORF">DYBT9275_02537</name>
</gene>
<evidence type="ECO:0000313" key="11">
    <source>
        <dbReference type="Proteomes" id="UP000680038"/>
    </source>
</evidence>
<comment type="caution">
    <text evidence="10">The sequence shown here is derived from an EMBL/GenBank/DDBJ whole genome shotgun (WGS) entry which is preliminary data.</text>
</comment>
<dbReference type="AlphaFoldDB" id="A0A916N601"/>
<accession>A0A916N601</accession>
<dbReference type="Pfam" id="PF13715">
    <property type="entry name" value="CarbopepD_reg_2"/>
    <property type="match status" value="1"/>
</dbReference>
<keyword evidence="11" id="KW-1185">Reference proteome</keyword>
<dbReference type="InterPro" id="IPR036942">
    <property type="entry name" value="Beta-barrel_TonB_sf"/>
</dbReference>
<dbReference type="Proteomes" id="UP000680038">
    <property type="component" value="Unassembled WGS sequence"/>
</dbReference>
<keyword evidence="5 7" id="KW-0472">Membrane</keyword>
<dbReference type="PROSITE" id="PS52016">
    <property type="entry name" value="TONB_DEPENDENT_REC_3"/>
    <property type="match status" value="1"/>
</dbReference>
<dbReference type="InterPro" id="IPR012910">
    <property type="entry name" value="Plug_dom"/>
</dbReference>
<dbReference type="Gene3D" id="2.170.130.10">
    <property type="entry name" value="TonB-dependent receptor, plug domain"/>
    <property type="match status" value="1"/>
</dbReference>
<dbReference type="Gene3D" id="2.60.40.1120">
    <property type="entry name" value="Carboxypeptidase-like, regulatory domain"/>
    <property type="match status" value="1"/>
</dbReference>
<keyword evidence="6 7" id="KW-0998">Cell outer membrane</keyword>
<dbReference type="GO" id="GO:0009279">
    <property type="term" value="C:cell outer membrane"/>
    <property type="evidence" value="ECO:0007669"/>
    <property type="project" value="UniProtKB-SubCell"/>
</dbReference>
<keyword evidence="4 7" id="KW-0812">Transmembrane</keyword>
<comment type="subcellular location">
    <subcellularLocation>
        <location evidence="1 7">Cell outer membrane</location>
        <topology evidence="1 7">Multi-pass membrane protein</topology>
    </subcellularLocation>
</comment>
<keyword evidence="10" id="KW-0675">Receptor</keyword>
<evidence type="ECO:0000256" key="6">
    <source>
        <dbReference type="ARBA" id="ARBA00023237"/>
    </source>
</evidence>
<evidence type="ECO:0000256" key="2">
    <source>
        <dbReference type="ARBA" id="ARBA00022448"/>
    </source>
</evidence>
<dbReference type="SUPFAM" id="SSF49464">
    <property type="entry name" value="Carboxypeptidase regulatory domain-like"/>
    <property type="match status" value="1"/>
</dbReference>
<name>A0A916N601_9BACT</name>
<proteinExistence type="inferred from homology"/>
<sequence length="1102" mass="120502">MLSMKAELIVIDLQRPAGELCRREVYAVAKRCKIALMNLTITTNYLILILISLKLNLMKLNNLLPRSFILCISLMLCIDAALAQVRTITGTVTDGENQTLPGTTVLVKGTTTGTITDAKGNYVIEVPASARSLVFSFTGFVLQEIQVEGRSQINVKMLPDANQLSEVVVTAFGIEREKKALGYSVQVVDGAKLTEARESNVANSLKGKVAGLHVNPSSGGAGGSSYVMIRGNSSLAGNGQPLYVVDGVPIDNQTLDGARVDSGRDYGDGINNINPDDIENVTVLKGPAAASIYGARGSNGVILITTKKGTRGRGIGVDINSNLTIERPNVIPTQQNVWGGGYAGTYGSLGSKTIDGVAYSTWPSWLADSWGGKMDGRPIIIDRWPEAGPVPYTGQPSDNIKDFFKTGVTKTNTIGVSGGAGAVTYRVSVSDMHNKGIIPNTKLERQTVNLRLSADVSSNLSVDGKINYVRQRATNRPQINSYSQNPMTALNLLPRFMSLDRLKTYKKEDGTMTRVNGSLNPYWTVNELTGFDTRDRVIGFISAKYKFTNWLSLQARTGTDFYTDVRYEQINQYTSGENGRVTNNQFFVKEGNSDLLLSAAGKLSGKWSGSFSLGANHLDRNQEVVGNTGTNLNVPGLYYIGNTRNVTPRQYTTRKKMNSVYFTGQIAYENFLFVDVTGRNDWSSTLGNKNQSFFYPSVATSFVFSDVARWNKDILTYGKLRASYAEAGNDASPYQTQAGYTVTSSTTYNDQPFANIRTNIPLTNLKNELKRSYEFGAELRFLNNRLGLDVTYYNASTVNQILPLEISATTGYDTRLINAGEIRNSGYEIFLTAVPVKTKNFNWDVSLNLSNNKSKVVSLAPNISTLTLMDPGYGASIQARTGEAFGNIVGYRFLRNENGDKLLTAEGKYQRAADLEVLGRIQPDYLAGLTNTLTYKAISLSALVDVRKGGQILSYSKLNQMAKGTGKFTENRENLIADGVIETGNGEYTKSTIVIPAEDYYAGAGPWNNIGETQVIDADYVALREFTIGYNLKSLFKANKFFKTVKLSVVGRNLFYFYRDAQFKEMGISPETAFSTATAAQGYETVAMPTTRSVGFNLSLSF</sequence>